<feature type="domain" description="DUF1468" evidence="2">
    <location>
        <begin position="11"/>
        <end position="146"/>
    </location>
</feature>
<organism evidence="3 4">
    <name type="scientific">Natronoarchaeum philippinense</name>
    <dbReference type="NCBI Taxonomy" id="558529"/>
    <lineage>
        <taxon>Archaea</taxon>
        <taxon>Methanobacteriati</taxon>
        <taxon>Methanobacteriota</taxon>
        <taxon>Stenosarchaea group</taxon>
        <taxon>Halobacteria</taxon>
        <taxon>Halobacteriales</taxon>
        <taxon>Natronoarchaeaceae</taxon>
    </lineage>
</organism>
<keyword evidence="4" id="KW-1185">Reference proteome</keyword>
<name>A0A285NRD3_NATPI</name>
<evidence type="ECO:0000313" key="3">
    <source>
        <dbReference type="EMBL" id="SNZ12035.1"/>
    </source>
</evidence>
<feature type="transmembrane region" description="Helical" evidence="1">
    <location>
        <begin position="119"/>
        <end position="141"/>
    </location>
</feature>
<dbReference type="RefSeq" id="WP_097008450.1">
    <property type="nucleotide sequence ID" value="NZ_OBEJ01000002.1"/>
</dbReference>
<gene>
    <name evidence="3" type="ORF">SAMN06269185_1468</name>
</gene>
<evidence type="ECO:0000259" key="2">
    <source>
        <dbReference type="Pfam" id="PF07331"/>
    </source>
</evidence>
<dbReference type="Pfam" id="PF07331">
    <property type="entry name" value="TctB"/>
    <property type="match status" value="1"/>
</dbReference>
<dbReference type="OrthoDB" id="205068at2157"/>
<feature type="transmembrane region" description="Helical" evidence="1">
    <location>
        <begin position="80"/>
        <end position="113"/>
    </location>
</feature>
<dbReference type="Proteomes" id="UP000219453">
    <property type="component" value="Unassembled WGS sequence"/>
</dbReference>
<dbReference type="InterPro" id="IPR009936">
    <property type="entry name" value="DUF1468"/>
</dbReference>
<keyword evidence="1" id="KW-0472">Membrane</keyword>
<proteinExistence type="predicted"/>
<accession>A0A285NRD3</accession>
<evidence type="ECO:0000256" key="1">
    <source>
        <dbReference type="SAM" id="Phobius"/>
    </source>
</evidence>
<dbReference type="EMBL" id="OBEJ01000002">
    <property type="protein sequence ID" value="SNZ12035.1"/>
    <property type="molecule type" value="Genomic_DNA"/>
</dbReference>
<keyword evidence="1" id="KW-0812">Transmembrane</keyword>
<reference evidence="3 4" key="1">
    <citation type="submission" date="2017-09" db="EMBL/GenBank/DDBJ databases">
        <authorList>
            <person name="Ehlers B."/>
            <person name="Leendertz F.H."/>
        </authorList>
    </citation>
    <scope>NUCLEOTIDE SEQUENCE [LARGE SCALE GENOMIC DNA]</scope>
    <source>
        <strain evidence="3 4">DSM 27208</strain>
    </source>
</reference>
<feature type="transmembrane region" description="Helical" evidence="1">
    <location>
        <begin position="40"/>
        <end position="59"/>
    </location>
</feature>
<evidence type="ECO:0000313" key="4">
    <source>
        <dbReference type="Proteomes" id="UP000219453"/>
    </source>
</evidence>
<keyword evidence="1" id="KW-1133">Transmembrane helix</keyword>
<feature type="transmembrane region" description="Helical" evidence="1">
    <location>
        <begin position="12"/>
        <end position="28"/>
    </location>
</feature>
<sequence>MPVEIGHTDKISSVLLLALSAGVFVVSGDFPRGPGITGPAFFPRVISVLIAAFALAQLGKRLYVSRVRSYEITHEVAVQVFAVFGLVVAYVLALPWIGFVPATIAFLLAAMWYSGVGSLPRAVVVAVGVTLALYYTFIVFLRVPLPEGVFVPVRPFLPSVVGWSP</sequence>
<dbReference type="AlphaFoldDB" id="A0A285NRD3"/>
<protein>
    <submittedName>
        <fullName evidence="3">Tripartite tricarboxylate transporter TctB family protein</fullName>
    </submittedName>
</protein>